<organism evidence="1 2">
    <name type="scientific">Syphacia muris</name>
    <dbReference type="NCBI Taxonomy" id="451379"/>
    <lineage>
        <taxon>Eukaryota</taxon>
        <taxon>Metazoa</taxon>
        <taxon>Ecdysozoa</taxon>
        <taxon>Nematoda</taxon>
        <taxon>Chromadorea</taxon>
        <taxon>Rhabditida</taxon>
        <taxon>Spirurina</taxon>
        <taxon>Oxyuridomorpha</taxon>
        <taxon>Oxyuroidea</taxon>
        <taxon>Oxyuridae</taxon>
        <taxon>Syphacia</taxon>
    </lineage>
</organism>
<name>A0A0N5B183_9BILA</name>
<dbReference type="Proteomes" id="UP000046393">
    <property type="component" value="Unplaced"/>
</dbReference>
<accession>A0A0N5B183</accession>
<sequence>MLSPYWVSSKFRSEPHASNSTKMKKIFPENVYRRSFHIREKSAVKSPNLIDVFRTPVGPCECFTCSTEGDIIFYDENFNSIVYWTWSNEQYSFCVPEQYSINNYYWCRIVEIKKKILLALLKDQDEAYLSFVTFAIKDSGAYVLSAVNTSIICRNPQTNYQLTNSGIYFGIYTAVLDFTQQLPSENDLPEFDYSNEEKETTLEADAFLDKPELLKNRFREAYASEISFQKKTGSTIIKVDFNKQEDEGFLRKLKIQADRHNFPESSYKCAWSSFDAKADGAYLCVQISGKLTLWKLEVITKKRSNKKMSAGSNDYVTELRWKGIGNCDIEEDKYTLCEKMGLIYMNERALTRVVENTSPEDKSNYFIFSFKTNKTGSTSPTIFDEFAAATSRQNTNSEGAAPLLTATI</sequence>
<reference evidence="2" key="1">
    <citation type="submission" date="2017-02" db="UniProtKB">
        <authorList>
            <consortium name="WormBaseParasite"/>
        </authorList>
    </citation>
    <scope>IDENTIFICATION</scope>
</reference>
<proteinExistence type="predicted"/>
<protein>
    <submittedName>
        <fullName evidence="2">Nucleoporin_N domain-containing protein</fullName>
    </submittedName>
</protein>
<dbReference type="WBParaSite" id="SMUV_0001103501-mRNA-1">
    <property type="protein sequence ID" value="SMUV_0001103501-mRNA-1"/>
    <property type="gene ID" value="SMUV_0001103501"/>
</dbReference>
<evidence type="ECO:0000313" key="2">
    <source>
        <dbReference type="WBParaSite" id="SMUV_0001103501-mRNA-1"/>
    </source>
</evidence>
<keyword evidence="1" id="KW-1185">Reference proteome</keyword>
<evidence type="ECO:0000313" key="1">
    <source>
        <dbReference type="Proteomes" id="UP000046393"/>
    </source>
</evidence>
<dbReference type="AlphaFoldDB" id="A0A0N5B183"/>